<dbReference type="Gene3D" id="3.40.50.300">
    <property type="entry name" value="P-loop containing nucleotide triphosphate hydrolases"/>
    <property type="match status" value="1"/>
</dbReference>
<dbReference type="EMBL" id="JROM01000011">
    <property type="protein sequence ID" value="KHE75286.1"/>
    <property type="molecule type" value="Genomic_DNA"/>
</dbReference>
<dbReference type="InterPro" id="IPR027417">
    <property type="entry name" value="P-loop_NTPase"/>
</dbReference>
<feature type="domain" description="Orc1-like AAA ATPase" evidence="1">
    <location>
        <begin position="20"/>
        <end position="189"/>
    </location>
</feature>
<dbReference type="SUPFAM" id="SSF52540">
    <property type="entry name" value="P-loop containing nucleoside triphosphate hydrolases"/>
    <property type="match status" value="1"/>
</dbReference>
<dbReference type="InterPro" id="IPR041664">
    <property type="entry name" value="AAA_16"/>
</dbReference>
<dbReference type="Pfam" id="PF13191">
    <property type="entry name" value="AAA_16"/>
    <property type="match status" value="1"/>
</dbReference>
<dbReference type="AlphaFoldDB" id="A0A0B0DBB7"/>
<reference evidence="2 3" key="1">
    <citation type="submission" date="2014-09" db="EMBL/GenBank/DDBJ databases">
        <title>High-quality draft genome sequence of Kocuria marina SO9-6, an actinobacterium isolated from a copper mine.</title>
        <authorList>
            <person name="Castro D.B."/>
            <person name="Pereira L.B."/>
            <person name="Silva M.V."/>
            <person name="Silva B.P."/>
            <person name="Zanardi B.R."/>
            <person name="Carlos C."/>
            <person name="Belgini D.R."/>
            <person name="Limache E.G."/>
            <person name="Lacerda G.V."/>
            <person name="Nery M.B."/>
            <person name="Gomes M.B."/>
            <person name="Souza S."/>
            <person name="Silva T.M."/>
            <person name="Rodrigues V.D."/>
            <person name="Paulino L.C."/>
            <person name="Vicentini R."/>
            <person name="Ferraz L.F."/>
            <person name="Ottoboni L.M."/>
        </authorList>
    </citation>
    <scope>NUCLEOTIDE SEQUENCE [LARGE SCALE GENOMIC DNA]</scope>
    <source>
        <strain evidence="2 3">SO9-6</strain>
    </source>
</reference>
<dbReference type="PANTHER" id="PTHR34301:SF8">
    <property type="entry name" value="ATPASE DOMAIN-CONTAINING PROTEIN"/>
    <property type="match status" value="1"/>
</dbReference>
<name>A0A0B0DBB7_9MICC</name>
<proteinExistence type="predicted"/>
<evidence type="ECO:0000259" key="1">
    <source>
        <dbReference type="Pfam" id="PF13191"/>
    </source>
</evidence>
<sequence length="390" mass="42413">MDLAANPYSPGSGLRPKVLSGREAEVSAFDLMIARAKLHRPNRGMVLTGLRGVGKTVLLNVLRAHADNHGWLTVQLEGRPEARGRQDVRDRFARELVVAARRHLGRHPGQLFADALKTIQSFSVSVGASGVSASVDLHPVRAQSGRIDIDLEELVEDLSEPLKAQHSAFGLFIDEMQDLDPDMMSAIVTVQHIAGQRDWPFYVICAGLPNLPTILSATRSYAERLFDYRVIGPLDPEQARYAVARPAKDVGADFDTEALNAVVAASGGYPYFIQEFGKAVWEVAPTTPFTVEDARVAIEKGWAQLDSGFFPARWGRATPKEREYMSVMAVDGAGPSRTGELAARLGTKASSLGPTRAQLIQKGMIYAPDHGQVAFTVPGMAGFIARQSRE</sequence>
<comment type="caution">
    <text evidence="2">The sequence shown here is derived from an EMBL/GenBank/DDBJ whole genome shotgun (WGS) entry which is preliminary data.</text>
</comment>
<dbReference type="STRING" id="223184.AS25_02515"/>
<protein>
    <recommendedName>
        <fullName evidence="1">Orc1-like AAA ATPase domain-containing protein</fullName>
    </recommendedName>
</protein>
<evidence type="ECO:0000313" key="3">
    <source>
        <dbReference type="Proteomes" id="UP000030664"/>
    </source>
</evidence>
<dbReference type="eggNOG" id="COG1672">
    <property type="taxonomic scope" value="Bacteria"/>
</dbReference>
<dbReference type="RefSeq" id="WP_035960933.1">
    <property type="nucleotide sequence ID" value="NZ_JROM01000011.1"/>
</dbReference>
<accession>A0A0B0DBB7</accession>
<dbReference type="PANTHER" id="PTHR34301">
    <property type="entry name" value="DNA-BINDING PROTEIN-RELATED"/>
    <property type="match status" value="1"/>
</dbReference>
<dbReference type="Proteomes" id="UP000030664">
    <property type="component" value="Unassembled WGS sequence"/>
</dbReference>
<gene>
    <name evidence="2" type="ORF">AS25_02515</name>
</gene>
<evidence type="ECO:0000313" key="2">
    <source>
        <dbReference type="EMBL" id="KHE75286.1"/>
    </source>
</evidence>
<organism evidence="2 3">
    <name type="scientific">Kocuria marina</name>
    <dbReference type="NCBI Taxonomy" id="223184"/>
    <lineage>
        <taxon>Bacteria</taxon>
        <taxon>Bacillati</taxon>
        <taxon>Actinomycetota</taxon>
        <taxon>Actinomycetes</taxon>
        <taxon>Micrococcales</taxon>
        <taxon>Micrococcaceae</taxon>
        <taxon>Kocuria</taxon>
    </lineage>
</organism>